<sequence>MKKHISAVLFTVGSALALSACSSQNMAENTDKSANEWVSLFNGKNLDGWTPKFNGFAAGINYKDTFRVEDGLLTVSYDNWDGFEDGRFGHLFTNKSYSNYKIRVEYRFIGEQVTNDPAYSWAYRNNGVMLNSPPAEYMGIDQPFPISAEAQLLGGNGVDERHTGNLCSPSTDIVQQGKLQKTHCIKSNSKTYHGDQWVWFEAEVRDDGSIKHFINNELVFEYSALQIDPSDKWGKKWLDEGNPLKITKGHISVQAETHPTQFRRIEIRQLN</sequence>
<dbReference type="RefSeq" id="WP_316025444.1">
    <property type="nucleotide sequence ID" value="NZ_JAWDIO010000002.1"/>
</dbReference>
<keyword evidence="4" id="KW-1185">Reference proteome</keyword>
<evidence type="ECO:0000256" key="1">
    <source>
        <dbReference type="SAM" id="SignalP"/>
    </source>
</evidence>
<organism evidence="3 4">
    <name type="scientific">Paraglaciecola aquimarina</name>
    <dbReference type="NCBI Taxonomy" id="1235557"/>
    <lineage>
        <taxon>Bacteria</taxon>
        <taxon>Pseudomonadati</taxon>
        <taxon>Pseudomonadota</taxon>
        <taxon>Gammaproteobacteria</taxon>
        <taxon>Alteromonadales</taxon>
        <taxon>Alteromonadaceae</taxon>
        <taxon>Paraglaciecola</taxon>
    </lineage>
</organism>
<protein>
    <submittedName>
        <fullName evidence="3">DUF1080 domain-containing protein</fullName>
    </submittedName>
</protein>
<feature type="chain" id="PRO_5045843583" evidence="1">
    <location>
        <begin position="28"/>
        <end position="271"/>
    </location>
</feature>
<reference evidence="3 4" key="1">
    <citation type="submission" date="2023-10" db="EMBL/GenBank/DDBJ databases">
        <title>Glaciecola aquimarina strain GGW-M5 nov., isolated from a coastal seawater.</title>
        <authorList>
            <person name="Bayburt H."/>
            <person name="Kim J.M."/>
            <person name="Choi B.J."/>
            <person name="Jeon C.O."/>
        </authorList>
    </citation>
    <scope>NUCLEOTIDE SEQUENCE [LARGE SCALE GENOMIC DNA]</scope>
    <source>
        <strain evidence="3 4">KCTC 32108</strain>
    </source>
</reference>
<dbReference type="Proteomes" id="UP001247805">
    <property type="component" value="Unassembled WGS sequence"/>
</dbReference>
<dbReference type="EMBL" id="JAWDIO010000002">
    <property type="protein sequence ID" value="MDU0353794.1"/>
    <property type="molecule type" value="Genomic_DNA"/>
</dbReference>
<feature type="signal peptide" evidence="1">
    <location>
        <begin position="1"/>
        <end position="27"/>
    </location>
</feature>
<evidence type="ECO:0000313" key="4">
    <source>
        <dbReference type="Proteomes" id="UP001247805"/>
    </source>
</evidence>
<dbReference type="PROSITE" id="PS51257">
    <property type="entry name" value="PROKAR_LIPOPROTEIN"/>
    <property type="match status" value="1"/>
</dbReference>
<dbReference type="Gene3D" id="2.60.120.560">
    <property type="entry name" value="Exo-inulinase, domain 1"/>
    <property type="match status" value="1"/>
</dbReference>
<evidence type="ECO:0000259" key="2">
    <source>
        <dbReference type="Pfam" id="PF06439"/>
    </source>
</evidence>
<gene>
    <name evidence="3" type="ORF">RS130_07510</name>
</gene>
<keyword evidence="1" id="KW-0732">Signal</keyword>
<comment type="caution">
    <text evidence="3">The sequence shown here is derived from an EMBL/GenBank/DDBJ whole genome shotgun (WGS) entry which is preliminary data.</text>
</comment>
<accession>A0ABU3SUW2</accession>
<feature type="domain" description="3-keto-alpha-glucoside-1,2-lyase/3-keto-2-hydroxy-glucal hydratase" evidence="2">
    <location>
        <begin position="36"/>
        <end position="268"/>
    </location>
</feature>
<dbReference type="Pfam" id="PF06439">
    <property type="entry name" value="3keto-disac_hyd"/>
    <property type="match status" value="1"/>
</dbReference>
<proteinExistence type="predicted"/>
<name>A0ABU3SUW2_9ALTE</name>
<evidence type="ECO:0000313" key="3">
    <source>
        <dbReference type="EMBL" id="MDU0353794.1"/>
    </source>
</evidence>
<dbReference type="InterPro" id="IPR010496">
    <property type="entry name" value="AL/BT2_dom"/>
</dbReference>